<dbReference type="InterPro" id="IPR018750">
    <property type="entry name" value="DUF2306_membrane"/>
</dbReference>
<dbReference type="Pfam" id="PF10067">
    <property type="entry name" value="DUF2306"/>
    <property type="match status" value="1"/>
</dbReference>
<dbReference type="EMBL" id="JAKLUA010000010">
    <property type="protein sequence ID" value="MCG2670641.1"/>
    <property type="molecule type" value="Genomic_DNA"/>
</dbReference>
<dbReference type="Proteomes" id="UP001139012">
    <property type="component" value="Unassembled WGS sequence"/>
</dbReference>
<feature type="transmembrane region" description="Helical" evidence="1">
    <location>
        <begin position="103"/>
        <end position="123"/>
    </location>
</feature>
<comment type="caution">
    <text evidence="2">The sequence shown here is derived from an EMBL/GenBank/DDBJ whole genome shotgun (WGS) entry which is preliminary data.</text>
</comment>
<protein>
    <submittedName>
        <fullName evidence="2">DUF2306 domain-containing protein</fullName>
    </submittedName>
</protein>
<accession>A0ABS9LUF1</accession>
<proteinExistence type="predicted"/>
<name>A0ABS9LUF1_9BRAD</name>
<dbReference type="RefSeq" id="WP_237872483.1">
    <property type="nucleotide sequence ID" value="NZ_JAKLUA010000010.1"/>
</dbReference>
<evidence type="ECO:0000256" key="1">
    <source>
        <dbReference type="SAM" id="Phobius"/>
    </source>
</evidence>
<keyword evidence="3" id="KW-1185">Reference proteome</keyword>
<feature type="transmembrane region" description="Helical" evidence="1">
    <location>
        <begin position="78"/>
        <end position="97"/>
    </location>
</feature>
<keyword evidence="1" id="KW-0812">Transmembrane</keyword>
<evidence type="ECO:0000313" key="3">
    <source>
        <dbReference type="Proteomes" id="UP001139012"/>
    </source>
</evidence>
<feature type="transmembrane region" description="Helical" evidence="1">
    <location>
        <begin position="39"/>
        <end position="58"/>
    </location>
</feature>
<keyword evidence="1" id="KW-0472">Membrane</keyword>
<sequence length="212" mass="22573">MMAVLATLVAVHALRYYATLENVWLGVDPDIKAVMLRAPLQALTHMLIAPAALLLGPLQFLPGLRARHPALHRWSGRAYVLACVVAGAGALATSPFASGGWVAGLGFGILAVVWIGTTVAAWISAVRGRLEWHRLFVRFSYAMTFGAVVLRLQIPIGYALGYASYASMSPVLAFTSWVPNVLIVALYSILDARRARSLSRPVPGPAASPTAG</sequence>
<keyword evidence="1" id="KW-1133">Transmembrane helix</keyword>
<reference evidence="2" key="1">
    <citation type="submission" date="2022-01" db="EMBL/GenBank/DDBJ databases">
        <title>Genome sequnece data of strain Bradyrhizobium sp. nov.</title>
        <authorList>
            <person name="Zhang J."/>
        </authorList>
    </citation>
    <scope>NUCLEOTIDE SEQUENCE</scope>
    <source>
        <strain evidence="2">WYCCWR 12774</strain>
    </source>
</reference>
<feature type="transmembrane region" description="Helical" evidence="1">
    <location>
        <begin position="135"/>
        <end position="159"/>
    </location>
</feature>
<evidence type="ECO:0000313" key="2">
    <source>
        <dbReference type="EMBL" id="MCG2670641.1"/>
    </source>
</evidence>
<organism evidence="2 3">
    <name type="scientific">Bradyrhizobium zhengyangense</name>
    <dbReference type="NCBI Taxonomy" id="2911009"/>
    <lineage>
        <taxon>Bacteria</taxon>
        <taxon>Pseudomonadati</taxon>
        <taxon>Pseudomonadota</taxon>
        <taxon>Alphaproteobacteria</taxon>
        <taxon>Hyphomicrobiales</taxon>
        <taxon>Nitrobacteraceae</taxon>
        <taxon>Bradyrhizobium</taxon>
    </lineage>
</organism>
<gene>
    <name evidence="2" type="ORF">L6637_27090</name>
</gene>
<feature type="transmembrane region" description="Helical" evidence="1">
    <location>
        <begin position="171"/>
        <end position="190"/>
    </location>
</feature>